<keyword evidence="1" id="KW-0282">Flagellum</keyword>
<evidence type="ECO:0000313" key="8">
    <source>
        <dbReference type="Proteomes" id="UP000286271"/>
    </source>
</evidence>
<protein>
    <submittedName>
        <fullName evidence="1">Flagellar protein (FlbD)</fullName>
    </submittedName>
    <submittedName>
        <fullName evidence="2">Flagellar protein FlbD</fullName>
    </submittedName>
</protein>
<gene>
    <name evidence="4" type="ORF">DW654_05025</name>
    <name evidence="3" type="ORF">DW707_04140</name>
    <name evidence="2" type="ORF">DW914_01040</name>
    <name evidence="1" type="ORF">ERS852444_00461</name>
</gene>
<accession>A0A173RJP9</accession>
<keyword evidence="1" id="KW-0966">Cell projection</keyword>
<dbReference type="PANTHER" id="PTHR39185:SF1">
    <property type="entry name" value="SWARMING MOTILITY PROTEIN SWRD"/>
    <property type="match status" value="1"/>
</dbReference>
<dbReference type="AlphaFoldDB" id="A0A173RJP9"/>
<proteinExistence type="predicted"/>
<dbReference type="Proteomes" id="UP000283492">
    <property type="component" value="Unassembled WGS sequence"/>
</dbReference>
<evidence type="ECO:0000313" key="7">
    <source>
        <dbReference type="Proteomes" id="UP000283701"/>
    </source>
</evidence>
<evidence type="ECO:0000313" key="3">
    <source>
        <dbReference type="EMBL" id="RHE99347.1"/>
    </source>
</evidence>
<dbReference type="Proteomes" id="UP000283701">
    <property type="component" value="Unassembled WGS sequence"/>
</dbReference>
<dbReference type="InterPro" id="IPR009384">
    <property type="entry name" value="SwrD-like"/>
</dbReference>
<evidence type="ECO:0000313" key="4">
    <source>
        <dbReference type="EMBL" id="RHF86288.1"/>
    </source>
</evidence>
<name>A0A173RJP9_9FIRM</name>
<evidence type="ECO:0000313" key="2">
    <source>
        <dbReference type="EMBL" id="RHA91802.1"/>
    </source>
</evidence>
<dbReference type="Pfam" id="PF06289">
    <property type="entry name" value="FlbD"/>
    <property type="match status" value="1"/>
</dbReference>
<dbReference type="EMBL" id="CYXX01000002">
    <property type="protein sequence ID" value="CUM78081.1"/>
    <property type="molecule type" value="Genomic_DNA"/>
</dbReference>
<dbReference type="PANTHER" id="PTHR39185">
    <property type="entry name" value="SWARMING MOTILITY PROTEIN SWRD"/>
    <property type="match status" value="1"/>
</dbReference>
<dbReference type="EMBL" id="QRHP01000003">
    <property type="protein sequence ID" value="RHF86288.1"/>
    <property type="molecule type" value="Genomic_DNA"/>
</dbReference>
<dbReference type="Proteomes" id="UP000095453">
    <property type="component" value="Unassembled WGS sequence"/>
</dbReference>
<evidence type="ECO:0000313" key="6">
    <source>
        <dbReference type="Proteomes" id="UP000283492"/>
    </source>
</evidence>
<dbReference type="Proteomes" id="UP000286271">
    <property type="component" value="Unassembled WGS sequence"/>
</dbReference>
<dbReference type="EMBL" id="QSFX01000001">
    <property type="protein sequence ID" value="RHA91802.1"/>
    <property type="molecule type" value="Genomic_DNA"/>
</dbReference>
<reference evidence="6 7" key="2">
    <citation type="submission" date="2018-08" db="EMBL/GenBank/DDBJ databases">
        <title>A genome reference for cultivated species of the human gut microbiota.</title>
        <authorList>
            <person name="Zou Y."/>
            <person name="Xue W."/>
            <person name="Luo G."/>
        </authorList>
    </citation>
    <scope>NUCLEOTIDE SEQUENCE [LARGE SCALE GENOMIC DNA]</scope>
    <source>
        <strain evidence="4 7">AM23-23AC</strain>
        <strain evidence="3 8">AM27-11</strain>
        <strain evidence="2 6">AM42-1AC</strain>
    </source>
</reference>
<dbReference type="RefSeq" id="WP_055167644.1">
    <property type="nucleotide sequence ID" value="NZ_CABJFX010000001.1"/>
</dbReference>
<organism evidence="1 5">
    <name type="scientific">Roseburia inulinivorans</name>
    <dbReference type="NCBI Taxonomy" id="360807"/>
    <lineage>
        <taxon>Bacteria</taxon>
        <taxon>Bacillati</taxon>
        <taxon>Bacillota</taxon>
        <taxon>Clostridia</taxon>
        <taxon>Lachnospirales</taxon>
        <taxon>Lachnospiraceae</taxon>
        <taxon>Roseburia</taxon>
    </lineage>
</organism>
<evidence type="ECO:0000313" key="1">
    <source>
        <dbReference type="EMBL" id="CUM78081.1"/>
    </source>
</evidence>
<keyword evidence="1" id="KW-0969">Cilium</keyword>
<reference evidence="1 5" key="1">
    <citation type="submission" date="2015-09" db="EMBL/GenBank/DDBJ databases">
        <authorList>
            <consortium name="Pathogen Informatics"/>
        </authorList>
    </citation>
    <scope>NUCLEOTIDE SEQUENCE [LARGE SCALE GENOMIC DNA]</scope>
    <source>
        <strain evidence="1 5">2789STDY5608887</strain>
    </source>
</reference>
<sequence>MIEVTRLNGTQILVNADLIELVEETPDTVITFTTGRKIIVKESRQQIKSLVKSYKREIMETGFKAENEN</sequence>
<evidence type="ECO:0000313" key="5">
    <source>
        <dbReference type="Proteomes" id="UP000095453"/>
    </source>
</evidence>
<dbReference type="EMBL" id="QSKW01000004">
    <property type="protein sequence ID" value="RHE99347.1"/>
    <property type="molecule type" value="Genomic_DNA"/>
</dbReference>